<dbReference type="Proteomes" id="UP001141806">
    <property type="component" value="Unassembled WGS sequence"/>
</dbReference>
<evidence type="ECO:0000313" key="1">
    <source>
        <dbReference type="EMBL" id="KAJ4950226.1"/>
    </source>
</evidence>
<comment type="caution">
    <text evidence="1">The sequence shown here is derived from an EMBL/GenBank/DDBJ whole genome shotgun (WGS) entry which is preliminary data.</text>
</comment>
<dbReference type="AlphaFoldDB" id="A0A9Q0GLU5"/>
<keyword evidence="2" id="KW-1185">Reference proteome</keyword>
<dbReference type="EMBL" id="JAMYWD010000012">
    <property type="protein sequence ID" value="KAJ4950226.1"/>
    <property type="molecule type" value="Genomic_DNA"/>
</dbReference>
<reference evidence="1" key="1">
    <citation type="journal article" date="2023" name="Plant J.">
        <title>The genome of the king protea, Protea cynaroides.</title>
        <authorList>
            <person name="Chang J."/>
            <person name="Duong T.A."/>
            <person name="Schoeman C."/>
            <person name="Ma X."/>
            <person name="Roodt D."/>
            <person name="Barker N."/>
            <person name="Li Z."/>
            <person name="Van de Peer Y."/>
            <person name="Mizrachi E."/>
        </authorList>
    </citation>
    <scope>NUCLEOTIDE SEQUENCE</scope>
    <source>
        <tissue evidence="1">Young leaves</tissue>
    </source>
</reference>
<protein>
    <submittedName>
        <fullName evidence="1">Uncharacterized protein</fullName>
    </submittedName>
</protein>
<name>A0A9Q0GLU5_9MAGN</name>
<accession>A0A9Q0GLU5</accession>
<organism evidence="1 2">
    <name type="scientific">Protea cynaroides</name>
    <dbReference type="NCBI Taxonomy" id="273540"/>
    <lineage>
        <taxon>Eukaryota</taxon>
        <taxon>Viridiplantae</taxon>
        <taxon>Streptophyta</taxon>
        <taxon>Embryophyta</taxon>
        <taxon>Tracheophyta</taxon>
        <taxon>Spermatophyta</taxon>
        <taxon>Magnoliopsida</taxon>
        <taxon>Proteales</taxon>
        <taxon>Proteaceae</taxon>
        <taxon>Protea</taxon>
    </lineage>
</organism>
<evidence type="ECO:0000313" key="2">
    <source>
        <dbReference type="Proteomes" id="UP001141806"/>
    </source>
</evidence>
<sequence>MKFLKLRAKSICWQCGVVSLLTIEACNPFEVVVSAPRSWHLRYGLGLSRQLCGVQLGSYLVGWHQMSASVRNFVVLSLAASWWCGNSPWPQQCTSVKPR</sequence>
<proteinExistence type="predicted"/>
<gene>
    <name evidence="1" type="ORF">NE237_027058</name>
</gene>